<evidence type="ECO:0000256" key="2">
    <source>
        <dbReference type="SAM" id="Coils"/>
    </source>
</evidence>
<evidence type="ECO:0000256" key="1">
    <source>
        <dbReference type="ARBA" id="ARBA00022448"/>
    </source>
</evidence>
<feature type="compositionally biased region" description="Gly residues" evidence="3">
    <location>
        <begin position="442"/>
        <end position="458"/>
    </location>
</feature>
<name>A0A0H2KLP3_9MICO</name>
<dbReference type="Pfam" id="PF25990">
    <property type="entry name" value="Beta-barrel_YknX"/>
    <property type="match status" value="1"/>
</dbReference>
<evidence type="ECO:0000259" key="5">
    <source>
        <dbReference type="Pfam" id="PF25917"/>
    </source>
</evidence>
<keyword evidence="9" id="KW-1185">Reference proteome</keyword>
<dbReference type="Pfam" id="PF25967">
    <property type="entry name" value="RND-MFP_C"/>
    <property type="match status" value="1"/>
</dbReference>
<evidence type="ECO:0000259" key="6">
    <source>
        <dbReference type="Pfam" id="PF25967"/>
    </source>
</evidence>
<keyword evidence="1" id="KW-0813">Transport</keyword>
<feature type="transmembrane region" description="Helical" evidence="4">
    <location>
        <begin position="70"/>
        <end position="90"/>
    </location>
</feature>
<dbReference type="AlphaFoldDB" id="A0A0H2KLP3"/>
<feature type="compositionally biased region" description="Basic residues" evidence="3">
    <location>
        <begin position="53"/>
        <end position="62"/>
    </location>
</feature>
<accession>A0A0H2KLP3</accession>
<keyword evidence="2" id="KW-0175">Coiled coil</keyword>
<proteinExistence type="predicted"/>
<dbReference type="STRING" id="264251.FB00_14495"/>
<dbReference type="InterPro" id="IPR058625">
    <property type="entry name" value="MdtA-like_BSH"/>
</dbReference>
<evidence type="ECO:0000256" key="3">
    <source>
        <dbReference type="SAM" id="MobiDB-lite"/>
    </source>
</evidence>
<dbReference type="RefSeq" id="WP_082141330.1">
    <property type="nucleotide sequence ID" value="NZ_JNBQ01000021.1"/>
</dbReference>
<feature type="region of interest" description="Disordered" evidence="3">
    <location>
        <begin position="439"/>
        <end position="497"/>
    </location>
</feature>
<feature type="region of interest" description="Disordered" evidence="3">
    <location>
        <begin position="1"/>
        <end position="62"/>
    </location>
</feature>
<dbReference type="PANTHER" id="PTHR30469">
    <property type="entry name" value="MULTIDRUG RESISTANCE PROTEIN MDTA"/>
    <property type="match status" value="1"/>
</dbReference>
<feature type="domain" description="Multidrug resistance protein MdtA-like C-terminal permuted SH3" evidence="6">
    <location>
        <begin position="378"/>
        <end position="433"/>
    </location>
</feature>
<evidence type="ECO:0000256" key="4">
    <source>
        <dbReference type="SAM" id="Phobius"/>
    </source>
</evidence>
<feature type="compositionally biased region" description="Gly residues" evidence="3">
    <location>
        <begin position="259"/>
        <end position="276"/>
    </location>
</feature>
<reference evidence="8 9" key="1">
    <citation type="submission" date="2014-05" db="EMBL/GenBank/DDBJ databases">
        <title>Cellulosimicrobium funkei U11 genome.</title>
        <authorList>
            <person name="Hu C."/>
            <person name="Gong Y."/>
            <person name="Wan W."/>
            <person name="Jiang M."/>
        </authorList>
    </citation>
    <scope>NUCLEOTIDE SEQUENCE [LARGE SCALE GENOMIC DNA]</scope>
    <source>
        <strain evidence="8 9">U11</strain>
    </source>
</reference>
<dbReference type="PANTHER" id="PTHR30469:SF33">
    <property type="entry name" value="SLR1207 PROTEIN"/>
    <property type="match status" value="1"/>
</dbReference>
<dbReference type="InterPro" id="IPR058627">
    <property type="entry name" value="MdtA-like_C"/>
</dbReference>
<protein>
    <submittedName>
        <fullName evidence="8">Uncharacterized protein</fullName>
    </submittedName>
</protein>
<dbReference type="InterPro" id="IPR058636">
    <property type="entry name" value="Beta-barrel_YknX"/>
</dbReference>
<dbReference type="GO" id="GO:1990281">
    <property type="term" value="C:efflux pump complex"/>
    <property type="evidence" value="ECO:0007669"/>
    <property type="project" value="TreeGrafter"/>
</dbReference>
<dbReference type="SUPFAM" id="SSF111369">
    <property type="entry name" value="HlyD-like secretion proteins"/>
    <property type="match status" value="1"/>
</dbReference>
<dbReference type="Gene3D" id="2.40.420.20">
    <property type="match status" value="1"/>
</dbReference>
<dbReference type="PATRIC" id="fig|264251.5.peg.2953"/>
<evidence type="ECO:0000259" key="7">
    <source>
        <dbReference type="Pfam" id="PF25990"/>
    </source>
</evidence>
<dbReference type="Gene3D" id="2.40.50.100">
    <property type="match status" value="1"/>
</dbReference>
<sequence>MLQQRTRSSATAPRGTSPDHPPGPSAGTDPGPGDGPGDGTTSDGASPGTVGTRRARLARRLRGPRPRRRALVVGAVALVVVAALVVYLTVLRPRASAAQEAGAAQPVTAQATTATFEQTVTTTGTLTPSVQEDVSFAAAGTVLTVEVAAGDTVEAGQTLATIDTLQLDAALAQADADLAQAQADLADAQESDDGSDAAGAAVEARESAVAVAQQASDDAAAAMADATLTAPAAGLVTSVGVAVGDTVGSTGSSASTGSGSPGGTGTVPGASTGGSGSSASSGSSDTAALTIVGTDAWSVDVSVGEADVAAIATGDQVEMTSDDLADTVFGTVSEIGRLPSTTQGAVAYPVSVTVTGSPEGLYDGVSVDVSIVTERRTDVLSVPAAAVSTNDDGASVVTLVADDGSTSEQVVETGETSGQLVEIVSGLAEGDTVQYTAFTPGAGRGQVGEQGGTGGQGFPEGFDPSQLPMGGQGGGQGLPEGFDPSQLGARPGQGGNS</sequence>
<gene>
    <name evidence="8" type="ORF">FB00_14495</name>
</gene>
<dbReference type="EMBL" id="JNBQ01000021">
    <property type="protein sequence ID" value="KLN34058.1"/>
    <property type="molecule type" value="Genomic_DNA"/>
</dbReference>
<keyword evidence="4" id="KW-1133">Transmembrane helix</keyword>
<dbReference type="Proteomes" id="UP000035265">
    <property type="component" value="Unassembled WGS sequence"/>
</dbReference>
<organism evidence="8 9">
    <name type="scientific">Cellulosimicrobium funkei</name>
    <dbReference type="NCBI Taxonomy" id="264251"/>
    <lineage>
        <taxon>Bacteria</taxon>
        <taxon>Bacillati</taxon>
        <taxon>Actinomycetota</taxon>
        <taxon>Actinomycetes</taxon>
        <taxon>Micrococcales</taxon>
        <taxon>Promicromonosporaceae</taxon>
        <taxon>Cellulosimicrobium</taxon>
    </lineage>
</organism>
<feature type="domain" description="Multidrug resistance protein MdtA-like barrel-sandwich hybrid" evidence="5">
    <location>
        <begin position="139"/>
        <end position="250"/>
    </location>
</feature>
<comment type="caution">
    <text evidence="8">The sequence shown here is derived from an EMBL/GenBank/DDBJ whole genome shotgun (WGS) entry which is preliminary data.</text>
</comment>
<dbReference type="Pfam" id="PF25917">
    <property type="entry name" value="BSH_RND"/>
    <property type="match status" value="1"/>
</dbReference>
<dbReference type="GO" id="GO:0015562">
    <property type="term" value="F:efflux transmembrane transporter activity"/>
    <property type="evidence" value="ECO:0007669"/>
    <property type="project" value="TreeGrafter"/>
</dbReference>
<dbReference type="Gene3D" id="1.10.287.470">
    <property type="entry name" value="Helix hairpin bin"/>
    <property type="match status" value="1"/>
</dbReference>
<feature type="coiled-coil region" evidence="2">
    <location>
        <begin position="162"/>
        <end position="191"/>
    </location>
</feature>
<evidence type="ECO:0000313" key="9">
    <source>
        <dbReference type="Proteomes" id="UP000035265"/>
    </source>
</evidence>
<feature type="region of interest" description="Disordered" evidence="3">
    <location>
        <begin position="250"/>
        <end position="285"/>
    </location>
</feature>
<feature type="domain" description="YknX-like beta-barrel" evidence="7">
    <location>
        <begin position="299"/>
        <end position="371"/>
    </location>
</feature>
<evidence type="ECO:0000313" key="8">
    <source>
        <dbReference type="EMBL" id="KLN34058.1"/>
    </source>
</evidence>
<feature type="compositionally biased region" description="Low complexity" evidence="3">
    <location>
        <begin position="39"/>
        <end position="52"/>
    </location>
</feature>
<feature type="compositionally biased region" description="Polar residues" evidence="3">
    <location>
        <begin position="1"/>
        <end position="11"/>
    </location>
</feature>
<keyword evidence="4" id="KW-0472">Membrane</keyword>
<keyword evidence="4" id="KW-0812">Transmembrane</keyword>
<dbReference type="Gene3D" id="2.40.30.170">
    <property type="match status" value="1"/>
</dbReference>